<organism evidence="10 11">
    <name type="scientific">Lithospermum erythrorhizon</name>
    <name type="common">Purple gromwell</name>
    <name type="synonym">Lithospermum officinale var. erythrorhizon</name>
    <dbReference type="NCBI Taxonomy" id="34254"/>
    <lineage>
        <taxon>Eukaryota</taxon>
        <taxon>Viridiplantae</taxon>
        <taxon>Streptophyta</taxon>
        <taxon>Embryophyta</taxon>
        <taxon>Tracheophyta</taxon>
        <taxon>Spermatophyta</taxon>
        <taxon>Magnoliopsida</taxon>
        <taxon>eudicotyledons</taxon>
        <taxon>Gunneridae</taxon>
        <taxon>Pentapetalae</taxon>
        <taxon>asterids</taxon>
        <taxon>lamiids</taxon>
        <taxon>Boraginales</taxon>
        <taxon>Boraginaceae</taxon>
        <taxon>Boraginoideae</taxon>
        <taxon>Lithospermeae</taxon>
        <taxon>Lithospermum</taxon>
    </lineage>
</organism>
<evidence type="ECO:0000256" key="5">
    <source>
        <dbReference type="PROSITE-ProRule" id="PRU00552"/>
    </source>
</evidence>
<dbReference type="PANTHER" id="PTHR47960">
    <property type="entry name" value="DEAD-BOX ATP-DEPENDENT RNA HELICASE 50"/>
    <property type="match status" value="1"/>
</dbReference>
<evidence type="ECO:0000259" key="8">
    <source>
        <dbReference type="PROSITE" id="PS51194"/>
    </source>
</evidence>
<accession>A0AAV3QN94</accession>
<dbReference type="Proteomes" id="UP001454036">
    <property type="component" value="Unassembled WGS sequence"/>
</dbReference>
<feature type="compositionally biased region" description="Basic and acidic residues" evidence="6">
    <location>
        <begin position="184"/>
        <end position="193"/>
    </location>
</feature>
<feature type="domain" description="Helicase ATP-binding" evidence="7">
    <location>
        <begin position="277"/>
        <end position="458"/>
    </location>
</feature>
<dbReference type="InterPro" id="IPR027417">
    <property type="entry name" value="P-loop_NTPase"/>
</dbReference>
<sequence length="651" mass="72492">MVSAPAVRSSSVVRCSRSNSRSSMALLLPFALGNVNVNQNRNCDFDGIKRKMKRYMFPVVKTSLRGQTDGSSFNCECYRRVPMEPAGAYQLIDDESGEKYIVWGEEGTDVDISQIDATVPSPEKLLSFAPPLPQQESSRGTIASFGRLKAQKVKHIVRKVSNKKQQMDNIKSSDYPAKSLGRSSEMRSQEHTRTPKNSGVSVRRSSDAPTKGWGDGTPTYNRASNQADHSQSVFNLNDKSNFFSRKTFTDLGCNEYVIEALRAQHYPRPSHIQAMSFRSVIEGKSCIIADQSGSGKTLAYLLPLVQTIREEELQGTGKSSPQSPRVIILVPTAELGSQVLSICRSMSKLGVPFRSMVATGGFRQKTQLESLRQEIDVLIATPGRFLYLISEGFLKLTSLKSAVLDEVDILYNDEEFQQAFQCLINSSPVTTQYLFVTATLPVEIYKKLVEEFPDCDVLMGPGMHRTSVGLEEILVDCSGDDKTEKTPDTALENKKNALLRVIEESPVKKSIIFCNKIETCRKVENILKRLDRKGSYTRVLPFHAALDQETRVANINEFRNPQSKNSSLFLVCTDRASRGIDFVGVDHVILFDYPRDPSEYVRRVGRTARGAGGVGKAFIFVVGKQVSLAQRVVDRNRKGHPLHDVPTSFDL</sequence>
<reference evidence="10 11" key="1">
    <citation type="submission" date="2024-01" db="EMBL/GenBank/DDBJ databases">
        <title>The complete chloroplast genome sequence of Lithospermum erythrorhizon: insights into the phylogenetic relationship among Boraginaceae species and the maternal lineages of purple gromwells.</title>
        <authorList>
            <person name="Okada T."/>
            <person name="Watanabe K."/>
        </authorList>
    </citation>
    <scope>NUCLEOTIDE SEQUENCE [LARGE SCALE GENOMIC DNA]</scope>
</reference>
<dbReference type="Pfam" id="PF00270">
    <property type="entry name" value="DEAD"/>
    <property type="match status" value="1"/>
</dbReference>
<dbReference type="PROSITE" id="PS51192">
    <property type="entry name" value="HELICASE_ATP_BIND_1"/>
    <property type="match status" value="1"/>
</dbReference>
<comment type="caution">
    <text evidence="10">The sequence shown here is derived from an EMBL/GenBank/DDBJ whole genome shotgun (WGS) entry which is preliminary data.</text>
</comment>
<evidence type="ECO:0000256" key="1">
    <source>
        <dbReference type="ARBA" id="ARBA00022741"/>
    </source>
</evidence>
<feature type="compositionally biased region" description="Polar residues" evidence="6">
    <location>
        <begin position="163"/>
        <end position="172"/>
    </location>
</feature>
<dbReference type="InterPro" id="IPR011545">
    <property type="entry name" value="DEAD/DEAH_box_helicase_dom"/>
</dbReference>
<dbReference type="InterPro" id="IPR014014">
    <property type="entry name" value="RNA_helicase_DEAD_Q_motif"/>
</dbReference>
<evidence type="ECO:0000256" key="4">
    <source>
        <dbReference type="ARBA" id="ARBA00022840"/>
    </source>
</evidence>
<evidence type="ECO:0000313" key="10">
    <source>
        <dbReference type="EMBL" id="GAA0164466.1"/>
    </source>
</evidence>
<dbReference type="CDD" id="cd00268">
    <property type="entry name" value="DEADc"/>
    <property type="match status" value="1"/>
</dbReference>
<dbReference type="InterPro" id="IPR044742">
    <property type="entry name" value="DEAD/DEAH_RhlB"/>
</dbReference>
<dbReference type="GO" id="GO:0003724">
    <property type="term" value="F:RNA helicase activity"/>
    <property type="evidence" value="ECO:0007669"/>
    <property type="project" value="InterPro"/>
</dbReference>
<proteinExistence type="predicted"/>
<evidence type="ECO:0000259" key="7">
    <source>
        <dbReference type="PROSITE" id="PS51192"/>
    </source>
</evidence>
<evidence type="ECO:0000256" key="6">
    <source>
        <dbReference type="SAM" id="MobiDB-lite"/>
    </source>
</evidence>
<keyword evidence="2" id="KW-0378">Hydrolase</keyword>
<dbReference type="Gene3D" id="3.40.50.300">
    <property type="entry name" value="P-loop containing nucleotide triphosphate hydrolases"/>
    <property type="match status" value="2"/>
</dbReference>
<keyword evidence="1" id="KW-0547">Nucleotide-binding</keyword>
<protein>
    <submittedName>
        <fullName evidence="10">RNA helicase</fullName>
    </submittedName>
</protein>
<keyword evidence="4" id="KW-0067">ATP-binding</keyword>
<feature type="region of interest" description="Disordered" evidence="6">
    <location>
        <begin position="158"/>
        <end position="219"/>
    </location>
</feature>
<feature type="domain" description="Helicase C-terminal" evidence="8">
    <location>
        <begin position="494"/>
        <end position="651"/>
    </location>
</feature>
<feature type="domain" description="DEAD-box RNA helicase Q" evidence="9">
    <location>
        <begin position="246"/>
        <end position="274"/>
    </location>
</feature>
<evidence type="ECO:0000313" key="11">
    <source>
        <dbReference type="Proteomes" id="UP001454036"/>
    </source>
</evidence>
<dbReference type="GO" id="GO:0003676">
    <property type="term" value="F:nucleic acid binding"/>
    <property type="evidence" value="ECO:0007669"/>
    <property type="project" value="InterPro"/>
</dbReference>
<evidence type="ECO:0000256" key="3">
    <source>
        <dbReference type="ARBA" id="ARBA00022806"/>
    </source>
</evidence>
<dbReference type="SMART" id="SM00490">
    <property type="entry name" value="HELICc"/>
    <property type="match status" value="1"/>
</dbReference>
<dbReference type="SMART" id="SM00487">
    <property type="entry name" value="DEXDc"/>
    <property type="match status" value="1"/>
</dbReference>
<dbReference type="GO" id="GO:0016787">
    <property type="term" value="F:hydrolase activity"/>
    <property type="evidence" value="ECO:0007669"/>
    <property type="project" value="UniProtKB-KW"/>
</dbReference>
<feature type="short sequence motif" description="Q motif" evidence="5">
    <location>
        <begin position="246"/>
        <end position="274"/>
    </location>
</feature>
<dbReference type="Pfam" id="PF00271">
    <property type="entry name" value="Helicase_C"/>
    <property type="match status" value="1"/>
</dbReference>
<dbReference type="PROSITE" id="PS51194">
    <property type="entry name" value="HELICASE_CTER"/>
    <property type="match status" value="1"/>
</dbReference>
<keyword evidence="3 10" id="KW-0347">Helicase</keyword>
<dbReference type="InterPro" id="IPR014001">
    <property type="entry name" value="Helicase_ATP-bd"/>
</dbReference>
<gene>
    <name evidence="10" type="ORF">LIER_20091</name>
</gene>
<dbReference type="GO" id="GO:0005524">
    <property type="term" value="F:ATP binding"/>
    <property type="evidence" value="ECO:0007669"/>
    <property type="project" value="UniProtKB-KW"/>
</dbReference>
<evidence type="ECO:0000256" key="2">
    <source>
        <dbReference type="ARBA" id="ARBA00022801"/>
    </source>
</evidence>
<dbReference type="SUPFAM" id="SSF52540">
    <property type="entry name" value="P-loop containing nucleoside triphosphate hydrolases"/>
    <property type="match status" value="1"/>
</dbReference>
<dbReference type="InterPro" id="IPR001650">
    <property type="entry name" value="Helicase_C-like"/>
</dbReference>
<dbReference type="CDD" id="cd18787">
    <property type="entry name" value="SF2_C_DEAD"/>
    <property type="match status" value="1"/>
</dbReference>
<evidence type="ECO:0000259" key="9">
    <source>
        <dbReference type="PROSITE" id="PS51195"/>
    </source>
</evidence>
<dbReference type="EMBL" id="BAABME010005052">
    <property type="protein sequence ID" value="GAA0164466.1"/>
    <property type="molecule type" value="Genomic_DNA"/>
</dbReference>
<dbReference type="PROSITE" id="PS51195">
    <property type="entry name" value="Q_MOTIF"/>
    <property type="match status" value="1"/>
</dbReference>
<dbReference type="AlphaFoldDB" id="A0AAV3QN94"/>
<name>A0AAV3QN94_LITER</name>
<keyword evidence="11" id="KW-1185">Reference proteome</keyword>